<proteinExistence type="predicted"/>
<dbReference type="Gene3D" id="2.60.40.1880">
    <property type="entry name" value="Invasion associated locus B (IalB) protein"/>
    <property type="match status" value="1"/>
</dbReference>
<dbReference type="InterPro" id="IPR038696">
    <property type="entry name" value="IalB_sf"/>
</dbReference>
<dbReference type="InterPro" id="IPR010642">
    <property type="entry name" value="Invasion_prot_B"/>
</dbReference>
<evidence type="ECO:0000256" key="1">
    <source>
        <dbReference type="SAM" id="MobiDB-lite"/>
    </source>
</evidence>
<keyword evidence="4" id="KW-1185">Reference proteome</keyword>
<accession>A0A4R5U6D2</accession>
<keyword evidence="2" id="KW-0732">Signal</keyword>
<feature type="compositionally biased region" description="Low complexity" evidence="1">
    <location>
        <begin position="71"/>
        <end position="88"/>
    </location>
</feature>
<dbReference type="AlphaFoldDB" id="A0A4R5U6D2"/>
<dbReference type="Proteomes" id="UP000295238">
    <property type="component" value="Unassembled WGS sequence"/>
</dbReference>
<dbReference type="EMBL" id="SMTL01000010">
    <property type="protein sequence ID" value="TDK29686.1"/>
    <property type="molecule type" value="Genomic_DNA"/>
</dbReference>
<gene>
    <name evidence="3" type="ORF">E2F50_22370</name>
</gene>
<evidence type="ECO:0000313" key="3">
    <source>
        <dbReference type="EMBL" id="TDK29686.1"/>
    </source>
</evidence>
<feature type="region of interest" description="Disordered" evidence="1">
    <location>
        <begin position="65"/>
        <end position="88"/>
    </location>
</feature>
<evidence type="ECO:0000313" key="4">
    <source>
        <dbReference type="Proteomes" id="UP000295238"/>
    </source>
</evidence>
<comment type="caution">
    <text evidence="3">The sequence shown here is derived from an EMBL/GenBank/DDBJ whole genome shotgun (WGS) entry which is preliminary data.</text>
</comment>
<feature type="signal peptide" evidence="2">
    <location>
        <begin position="1"/>
        <end position="25"/>
    </location>
</feature>
<sequence length="239" mass="24009">MTHGRLALIAVLLLAGMGFSGPSSAYAQSSTSGPMFSTPASRSTTGAPILNNPSVGPNSGIIDSAGGGTNTGAPAARPAARTEPQAATPAQTGAVAEHFGGWEVQCMSMAAASKICQVSSKVTSPDGSQVILVMSLANDVGNDAVRMQMAVPLGIALAEKINISVAPSHETSLFVSRCTPQGCLVEGAVEPALMKAMREGEQAIVSVATPEGKRIPITLGLKGLSAALDALKANGTAVR</sequence>
<protein>
    <submittedName>
        <fullName evidence="3">Invasion associated locus B family protein</fullName>
    </submittedName>
</protein>
<name>A0A4R5U6D2_9HYPH</name>
<reference evidence="3 4" key="1">
    <citation type="submission" date="2019-03" db="EMBL/GenBank/DDBJ databases">
        <title>Rhizobium sp. nov., an bacterium isolated from biocrust in Mu Us Desert.</title>
        <authorList>
            <person name="Lixiong L."/>
        </authorList>
    </citation>
    <scope>NUCLEOTIDE SEQUENCE [LARGE SCALE GENOMIC DNA]</scope>
    <source>
        <strain evidence="3 4">SPY-1</strain>
    </source>
</reference>
<organism evidence="3 4">
    <name type="scientific">Rhizobium deserti</name>
    <dbReference type="NCBI Taxonomy" id="2547961"/>
    <lineage>
        <taxon>Bacteria</taxon>
        <taxon>Pseudomonadati</taxon>
        <taxon>Pseudomonadota</taxon>
        <taxon>Alphaproteobacteria</taxon>
        <taxon>Hyphomicrobiales</taxon>
        <taxon>Rhizobiaceae</taxon>
        <taxon>Rhizobium/Agrobacterium group</taxon>
        <taxon>Rhizobium</taxon>
    </lineage>
</organism>
<evidence type="ECO:0000256" key="2">
    <source>
        <dbReference type="SAM" id="SignalP"/>
    </source>
</evidence>
<feature type="chain" id="PRO_5020803402" evidence="2">
    <location>
        <begin position="26"/>
        <end position="239"/>
    </location>
</feature>
<dbReference type="Pfam" id="PF06776">
    <property type="entry name" value="IalB"/>
    <property type="match status" value="1"/>
</dbReference>